<evidence type="ECO:0000313" key="7">
    <source>
        <dbReference type="Proteomes" id="UP000179807"/>
    </source>
</evidence>
<dbReference type="AlphaFoldDB" id="A0A1J4KVP8"/>
<dbReference type="PANTHER" id="PTHR44019">
    <property type="entry name" value="WD REPEAT-CONTAINING PROTEIN 55"/>
    <property type="match status" value="1"/>
</dbReference>
<dbReference type="EMBL" id="MLAK01000476">
    <property type="protein sequence ID" value="OHT13774.1"/>
    <property type="molecule type" value="Genomic_DNA"/>
</dbReference>
<evidence type="ECO:0000256" key="1">
    <source>
        <dbReference type="ARBA" id="ARBA00022574"/>
    </source>
</evidence>
<dbReference type="InterPro" id="IPR019775">
    <property type="entry name" value="WD40_repeat_CS"/>
</dbReference>
<dbReference type="OrthoDB" id="10264588at2759"/>
<sequence>MACKEPTLRKSFTIQRYDALCACPYGSFQYLAAGLANGVVTLLPTSPEYKVRRYVGHKAAVTCIKSCTNAPNLVTGSVDGTVRLWAGNEEGDSVTIDAGSGEIVSMGISSKYDRLLISGSDGKPVIWDPRYCKHISTLEEHAQSVNTCDLSSDGLVALTGSSDGYFRLFDVRIGKMTHQFDCRDAVTAVSLRQTGSAIAAGCSNGTVLLWDSRTQTALNDTVLHENKITSLAFHPLKPLLLTASEDGHIGICDGDTRNLIFTLQCHTSCVRNVAWAVDGQVFSSVGADNRIVLWDEPVVEYERHIPEIVNKQKVRTPTKQKLGKFNEPLPRDEPPPPEPEIGVKIPVKCEEADKMKKYISVMHQITDQIANLSKMLSKLESRINVIDEQIEILEVEKRRQAKRALQGRK</sequence>
<proteinExistence type="predicted"/>
<gene>
    <name evidence="6" type="ORF">TRFO_15990</name>
</gene>
<dbReference type="SUPFAM" id="SSF50978">
    <property type="entry name" value="WD40 repeat-like"/>
    <property type="match status" value="1"/>
</dbReference>
<feature type="repeat" description="WD" evidence="3">
    <location>
        <begin position="138"/>
        <end position="179"/>
    </location>
</feature>
<dbReference type="InterPro" id="IPR001680">
    <property type="entry name" value="WD40_rpt"/>
</dbReference>
<feature type="repeat" description="WD" evidence="3">
    <location>
        <begin position="263"/>
        <end position="295"/>
    </location>
</feature>
<protein>
    <submittedName>
        <fullName evidence="6">WD40 domain containing protein</fullName>
    </submittedName>
</protein>
<feature type="repeat" description="WD" evidence="3">
    <location>
        <begin position="184"/>
        <end position="220"/>
    </location>
</feature>
<dbReference type="PROSITE" id="PS00678">
    <property type="entry name" value="WD_REPEATS_1"/>
    <property type="match status" value="1"/>
</dbReference>
<dbReference type="Gene3D" id="2.130.10.10">
    <property type="entry name" value="YVTN repeat-like/Quinoprotein amine dehydrogenase"/>
    <property type="match status" value="2"/>
</dbReference>
<dbReference type="PANTHER" id="PTHR44019:SF8">
    <property type="entry name" value="POC1 CENTRIOLAR PROTEIN HOMOLOG"/>
    <property type="match status" value="1"/>
</dbReference>
<dbReference type="InterPro" id="IPR015943">
    <property type="entry name" value="WD40/YVTN_repeat-like_dom_sf"/>
</dbReference>
<dbReference type="Pfam" id="PF00400">
    <property type="entry name" value="WD40"/>
    <property type="match status" value="5"/>
</dbReference>
<feature type="region of interest" description="Disordered" evidence="5">
    <location>
        <begin position="322"/>
        <end position="342"/>
    </location>
</feature>
<accession>A0A1J4KVP8</accession>
<organism evidence="6 7">
    <name type="scientific">Tritrichomonas foetus</name>
    <dbReference type="NCBI Taxonomy" id="1144522"/>
    <lineage>
        <taxon>Eukaryota</taxon>
        <taxon>Metamonada</taxon>
        <taxon>Parabasalia</taxon>
        <taxon>Tritrichomonadida</taxon>
        <taxon>Tritrichomonadidae</taxon>
        <taxon>Tritrichomonas</taxon>
    </lineage>
</organism>
<keyword evidence="7" id="KW-1185">Reference proteome</keyword>
<reference evidence="6" key="1">
    <citation type="submission" date="2016-10" db="EMBL/GenBank/DDBJ databases">
        <authorList>
            <person name="Benchimol M."/>
            <person name="Almeida L.G."/>
            <person name="Vasconcelos A.T."/>
            <person name="Perreira-Neves A."/>
            <person name="Rosa I.A."/>
            <person name="Tasca T."/>
            <person name="Bogo M.R."/>
            <person name="de Souza W."/>
        </authorList>
    </citation>
    <scope>NUCLEOTIDE SEQUENCE [LARGE SCALE GENOMIC DNA]</scope>
    <source>
        <strain evidence="6">K</strain>
    </source>
</reference>
<dbReference type="VEuPathDB" id="TrichDB:TRFO_15990"/>
<dbReference type="RefSeq" id="XP_068366910.1">
    <property type="nucleotide sequence ID" value="XM_068498702.1"/>
</dbReference>
<dbReference type="InterPro" id="IPR050505">
    <property type="entry name" value="WDR55/POC1"/>
</dbReference>
<evidence type="ECO:0000256" key="2">
    <source>
        <dbReference type="ARBA" id="ARBA00022737"/>
    </source>
</evidence>
<feature type="coiled-coil region" evidence="4">
    <location>
        <begin position="362"/>
        <end position="396"/>
    </location>
</feature>
<feature type="repeat" description="WD" evidence="3">
    <location>
        <begin position="54"/>
        <end position="85"/>
    </location>
</feature>
<dbReference type="SMART" id="SM00320">
    <property type="entry name" value="WD40"/>
    <property type="match status" value="6"/>
</dbReference>
<keyword evidence="1 3" id="KW-0853">WD repeat</keyword>
<keyword evidence="2" id="KW-0677">Repeat</keyword>
<evidence type="ECO:0000256" key="3">
    <source>
        <dbReference type="PROSITE-ProRule" id="PRU00221"/>
    </source>
</evidence>
<dbReference type="PROSITE" id="PS50294">
    <property type="entry name" value="WD_REPEATS_REGION"/>
    <property type="match status" value="2"/>
</dbReference>
<dbReference type="Proteomes" id="UP000179807">
    <property type="component" value="Unassembled WGS sequence"/>
</dbReference>
<evidence type="ECO:0000313" key="6">
    <source>
        <dbReference type="EMBL" id="OHT13774.1"/>
    </source>
</evidence>
<name>A0A1J4KVP8_9EUKA</name>
<keyword evidence="4" id="KW-0175">Coiled coil</keyword>
<comment type="caution">
    <text evidence="6">The sequence shown here is derived from an EMBL/GenBank/DDBJ whole genome shotgun (WGS) entry which is preliminary data.</text>
</comment>
<dbReference type="CDD" id="cd00200">
    <property type="entry name" value="WD40"/>
    <property type="match status" value="1"/>
</dbReference>
<evidence type="ECO:0000256" key="4">
    <source>
        <dbReference type="SAM" id="Coils"/>
    </source>
</evidence>
<dbReference type="GeneID" id="94833406"/>
<dbReference type="InterPro" id="IPR036322">
    <property type="entry name" value="WD40_repeat_dom_sf"/>
</dbReference>
<dbReference type="PROSITE" id="PS50082">
    <property type="entry name" value="WD_REPEATS_2"/>
    <property type="match status" value="4"/>
</dbReference>
<evidence type="ECO:0000256" key="5">
    <source>
        <dbReference type="SAM" id="MobiDB-lite"/>
    </source>
</evidence>